<evidence type="ECO:0008006" key="3">
    <source>
        <dbReference type="Google" id="ProtNLM"/>
    </source>
</evidence>
<organism evidence="1 2">
    <name type="scientific">Jiella pelagia</name>
    <dbReference type="NCBI Taxonomy" id="2986949"/>
    <lineage>
        <taxon>Bacteria</taxon>
        <taxon>Pseudomonadati</taxon>
        <taxon>Pseudomonadota</taxon>
        <taxon>Alphaproteobacteria</taxon>
        <taxon>Hyphomicrobiales</taxon>
        <taxon>Aurantimonadaceae</taxon>
        <taxon>Jiella</taxon>
    </lineage>
</organism>
<evidence type="ECO:0000313" key="1">
    <source>
        <dbReference type="EMBL" id="WAP70038.1"/>
    </source>
</evidence>
<protein>
    <recommendedName>
        <fullName evidence="3">Restriction endonuclease</fullName>
    </recommendedName>
</protein>
<accession>A0ABY7C201</accession>
<dbReference type="RefSeq" id="WP_268882478.1">
    <property type="nucleotide sequence ID" value="NZ_CP114029.1"/>
</dbReference>
<sequence length="154" mass="17140">MIASARRLKMAVRGWVAEEKLRDVLSLTEGVTDCERLDEEGGADLRLRWKGGPPLLIECKNVLRKTNAAGLAKIDFQRTRASKSDPCSRYYSPTDFDVVAGCLHAISENWEFRYVVPDFLTHGLAARVSSTIACLSMNGGRRMPEVRSMGPPRV</sequence>
<dbReference type="Proteomes" id="UP001164020">
    <property type="component" value="Chromosome"/>
</dbReference>
<proteinExistence type="predicted"/>
<evidence type="ECO:0000313" key="2">
    <source>
        <dbReference type="Proteomes" id="UP001164020"/>
    </source>
</evidence>
<name>A0ABY7C201_9HYPH</name>
<dbReference type="EMBL" id="CP114029">
    <property type="protein sequence ID" value="WAP70038.1"/>
    <property type="molecule type" value="Genomic_DNA"/>
</dbReference>
<keyword evidence="2" id="KW-1185">Reference proteome</keyword>
<gene>
    <name evidence="1" type="ORF">OH818_07780</name>
</gene>
<reference evidence="1" key="1">
    <citation type="submission" date="2022-12" db="EMBL/GenBank/DDBJ databases">
        <title>Jiella pelagia sp. nov., isolated from phosphonate enriched culture of Northwest Pacific surface seawater.</title>
        <authorList>
            <person name="Shin D.Y."/>
            <person name="Hwang C.Y."/>
        </authorList>
    </citation>
    <scope>NUCLEOTIDE SEQUENCE</scope>
    <source>
        <strain evidence="1">HL-NP1</strain>
    </source>
</reference>